<dbReference type="Gene3D" id="2.40.330.10">
    <property type="entry name" value="DNA-binding pseudobarrel domain"/>
    <property type="match status" value="2"/>
</dbReference>
<dbReference type="EMBL" id="NMUH01001062">
    <property type="protein sequence ID" value="MQL88502.1"/>
    <property type="molecule type" value="Genomic_DNA"/>
</dbReference>
<gene>
    <name evidence="8" type="ORF">Taro_021067</name>
</gene>
<keyword evidence="3" id="KW-0238">DNA-binding</keyword>
<dbReference type="OrthoDB" id="1666376at2759"/>
<organism evidence="8 9">
    <name type="scientific">Colocasia esculenta</name>
    <name type="common">Wild taro</name>
    <name type="synonym">Arum esculentum</name>
    <dbReference type="NCBI Taxonomy" id="4460"/>
    <lineage>
        <taxon>Eukaryota</taxon>
        <taxon>Viridiplantae</taxon>
        <taxon>Streptophyta</taxon>
        <taxon>Embryophyta</taxon>
        <taxon>Tracheophyta</taxon>
        <taxon>Spermatophyta</taxon>
        <taxon>Magnoliopsida</taxon>
        <taxon>Liliopsida</taxon>
        <taxon>Araceae</taxon>
        <taxon>Aroideae</taxon>
        <taxon>Colocasieae</taxon>
        <taxon>Colocasia</taxon>
    </lineage>
</organism>
<feature type="region of interest" description="Disordered" evidence="6">
    <location>
        <begin position="268"/>
        <end position="291"/>
    </location>
</feature>
<evidence type="ECO:0000256" key="5">
    <source>
        <dbReference type="ARBA" id="ARBA00023242"/>
    </source>
</evidence>
<keyword evidence="2" id="KW-0805">Transcription regulation</keyword>
<name>A0A843UQB3_COLES</name>
<feature type="compositionally biased region" description="Acidic residues" evidence="6">
    <location>
        <begin position="26"/>
        <end position="59"/>
    </location>
</feature>
<evidence type="ECO:0000259" key="7">
    <source>
        <dbReference type="PROSITE" id="PS50863"/>
    </source>
</evidence>
<dbReference type="PANTHER" id="PTHR31391:SF155">
    <property type="entry name" value="B3 DOMAIN-CONTAINING PROTEIN OS11G0197600"/>
    <property type="match status" value="1"/>
</dbReference>
<evidence type="ECO:0000256" key="4">
    <source>
        <dbReference type="ARBA" id="ARBA00023163"/>
    </source>
</evidence>
<dbReference type="InterPro" id="IPR044837">
    <property type="entry name" value="REM16-like"/>
</dbReference>
<evidence type="ECO:0000256" key="6">
    <source>
        <dbReference type="SAM" id="MobiDB-lite"/>
    </source>
</evidence>
<dbReference type="SMART" id="SM01019">
    <property type="entry name" value="B3"/>
    <property type="match status" value="2"/>
</dbReference>
<keyword evidence="4" id="KW-0804">Transcription</keyword>
<dbReference type="InterPro" id="IPR003340">
    <property type="entry name" value="B3_DNA-bd"/>
</dbReference>
<comment type="subcellular location">
    <subcellularLocation>
        <location evidence="1">Nucleus</location>
    </subcellularLocation>
</comment>
<feature type="compositionally biased region" description="Polar residues" evidence="6">
    <location>
        <begin position="15"/>
        <end position="24"/>
    </location>
</feature>
<dbReference type="InterPro" id="IPR015300">
    <property type="entry name" value="DNA-bd_pseudobarrel_sf"/>
</dbReference>
<reference evidence="8" key="1">
    <citation type="submission" date="2017-07" db="EMBL/GenBank/DDBJ databases">
        <title>Taro Niue Genome Assembly and Annotation.</title>
        <authorList>
            <person name="Atibalentja N."/>
            <person name="Keating K."/>
            <person name="Fields C.J."/>
        </authorList>
    </citation>
    <scope>NUCLEOTIDE SEQUENCE</scope>
    <source>
        <strain evidence="8">Niue_2</strain>
        <tissue evidence="8">Leaf</tissue>
    </source>
</reference>
<dbReference type="Proteomes" id="UP000652761">
    <property type="component" value="Unassembled WGS sequence"/>
</dbReference>
<dbReference type="PROSITE" id="PS50863">
    <property type="entry name" value="B3"/>
    <property type="match status" value="2"/>
</dbReference>
<dbReference type="GO" id="GO:0005634">
    <property type="term" value="C:nucleus"/>
    <property type="evidence" value="ECO:0007669"/>
    <property type="project" value="UniProtKB-SubCell"/>
</dbReference>
<evidence type="ECO:0000256" key="1">
    <source>
        <dbReference type="ARBA" id="ARBA00004123"/>
    </source>
</evidence>
<feature type="domain" description="TF-B3" evidence="7">
    <location>
        <begin position="454"/>
        <end position="546"/>
    </location>
</feature>
<evidence type="ECO:0000256" key="3">
    <source>
        <dbReference type="ARBA" id="ARBA00023125"/>
    </source>
</evidence>
<evidence type="ECO:0000313" key="9">
    <source>
        <dbReference type="Proteomes" id="UP000652761"/>
    </source>
</evidence>
<feature type="compositionally biased region" description="Basic residues" evidence="6">
    <location>
        <begin position="396"/>
        <end position="406"/>
    </location>
</feature>
<evidence type="ECO:0000256" key="2">
    <source>
        <dbReference type="ARBA" id="ARBA00023015"/>
    </source>
</evidence>
<feature type="domain" description="TF-B3" evidence="7">
    <location>
        <begin position="148"/>
        <end position="242"/>
    </location>
</feature>
<dbReference type="Pfam" id="PF02362">
    <property type="entry name" value="B3"/>
    <property type="match status" value="2"/>
</dbReference>
<comment type="caution">
    <text evidence="8">The sequence shown here is derived from an EMBL/GenBank/DDBJ whole genome shotgun (WGS) entry which is preliminary data.</text>
</comment>
<proteinExistence type="predicted"/>
<keyword evidence="5" id="KW-0539">Nucleus</keyword>
<feature type="region of interest" description="Disordered" evidence="6">
    <location>
        <begin position="1"/>
        <end position="65"/>
    </location>
</feature>
<accession>A0A843UQB3</accession>
<dbReference type="CDD" id="cd10017">
    <property type="entry name" value="B3_DNA"/>
    <property type="match status" value="2"/>
</dbReference>
<evidence type="ECO:0000313" key="8">
    <source>
        <dbReference type="EMBL" id="MQL88502.1"/>
    </source>
</evidence>
<sequence length="576" mass="64636">MGASLERARRGQIPIRTTFSQSMSMGDDDEDEELPDEEDEDTNDDDGSNWEDSNEEENEDHGGEEQVCDMGDMALENAIGAVSLEQAVPIQASRGAKGTAERQADHPSPAMGNLVDVCEGISTRFCKVFFPCCSSRRLISSVPSFLCRRDAVLDYFNSGTSLMVIPLDFWKHIEHEGPRGVSLTAPSGNVWSVELIRDKDGGVSFHDGWEVFVADHDLKTGDFLLFEYDGNLSFTVMVFDATACERDDASHVTPGEDVVILGKSRPRRRVTGWPGGEPEILDPEIDVTMPPKSMGVRDKLPETKYQDFANNQTNTVESHSEAAHITHDDSTVANEDNMENPPEQWIEGSGEPVCRQRRIAQMKADKSHKLCGGNLTDSAGKHKEPAAKRSTDKKNRSSRTRPRVKCSRSSAVSDTVITKARMGYAVSQRRPISEHEKAKTLEAAMLFQSEHPCGLCVMQESNAYYGYYVRLPSSFTVQIPKCSREMKLWDPSNKPWKVMYVQWEDRGGLSAGWGEFVRAHNLESDDVCIFELLELDEMRVHIFRVVKEIVPLVWRDCRDKERGCRRVYDSLPPSLL</sequence>
<feature type="compositionally biased region" description="Basic and acidic residues" evidence="6">
    <location>
        <begin position="379"/>
        <end position="395"/>
    </location>
</feature>
<dbReference type="PANTHER" id="PTHR31391">
    <property type="entry name" value="B3 DOMAIN-CONTAINING PROTEIN OS11G0197600-RELATED"/>
    <property type="match status" value="1"/>
</dbReference>
<protein>
    <recommendedName>
        <fullName evidence="7">TF-B3 domain-containing protein</fullName>
    </recommendedName>
</protein>
<dbReference type="GO" id="GO:0003677">
    <property type="term" value="F:DNA binding"/>
    <property type="evidence" value="ECO:0007669"/>
    <property type="project" value="UniProtKB-KW"/>
</dbReference>
<feature type="region of interest" description="Disordered" evidence="6">
    <location>
        <begin position="363"/>
        <end position="411"/>
    </location>
</feature>
<dbReference type="SUPFAM" id="SSF101936">
    <property type="entry name" value="DNA-binding pseudobarrel domain"/>
    <property type="match status" value="2"/>
</dbReference>
<feature type="region of interest" description="Disordered" evidence="6">
    <location>
        <begin position="330"/>
        <end position="350"/>
    </location>
</feature>
<dbReference type="AlphaFoldDB" id="A0A843UQB3"/>
<keyword evidence="9" id="KW-1185">Reference proteome</keyword>